<feature type="binding site" evidence="7">
    <location>
        <begin position="229"/>
        <end position="233"/>
    </location>
    <ligand>
        <name>GTP</name>
        <dbReference type="ChEBI" id="CHEBI:37565"/>
    </ligand>
</feature>
<dbReference type="InterPro" id="IPR032305">
    <property type="entry name" value="GTP-bd_M"/>
</dbReference>
<feature type="binding site" evidence="7">
    <location>
        <begin position="316"/>
        <end position="319"/>
    </location>
    <ligand>
        <name>GTP</name>
        <dbReference type="ChEBI" id="CHEBI:37565"/>
    </ligand>
</feature>
<feature type="domain" description="Hflx-type G" evidence="10">
    <location>
        <begin position="198"/>
        <end position="368"/>
    </location>
</feature>
<comment type="cofactor">
    <cofactor evidence="8">
        <name>Mg(2+)</name>
        <dbReference type="ChEBI" id="CHEBI:18420"/>
    </cofactor>
</comment>
<dbReference type="FunFam" id="3.40.50.11060:FF:000001">
    <property type="entry name" value="GTPase HflX"/>
    <property type="match status" value="1"/>
</dbReference>
<dbReference type="GO" id="GO:0005737">
    <property type="term" value="C:cytoplasm"/>
    <property type="evidence" value="ECO:0007669"/>
    <property type="project" value="UniProtKB-SubCell"/>
</dbReference>
<proteinExistence type="inferred from homology"/>
<evidence type="ECO:0000313" key="12">
    <source>
        <dbReference type="Proteomes" id="UP000000770"/>
    </source>
</evidence>
<keyword evidence="5 6" id="KW-0342">GTP-binding</keyword>
<protein>
    <recommendedName>
        <fullName evidence="6">GTPase HflX</fullName>
    </recommendedName>
    <alternativeName>
        <fullName evidence="6">GTP-binding protein HflX</fullName>
    </alternativeName>
</protein>
<dbReference type="Proteomes" id="UP000000770">
    <property type="component" value="Chromosome"/>
</dbReference>
<keyword evidence="4 8" id="KW-0460">Magnesium</keyword>
<dbReference type="GO" id="GO:0003924">
    <property type="term" value="F:GTPase activity"/>
    <property type="evidence" value="ECO:0007669"/>
    <property type="project" value="UniProtKB-UniRule"/>
</dbReference>
<dbReference type="Pfam" id="PF01926">
    <property type="entry name" value="MMR_HSR1"/>
    <property type="match status" value="1"/>
</dbReference>
<dbReference type="FunFam" id="3.40.50.300:FF:000173">
    <property type="entry name" value="GTPase HflX"/>
    <property type="match status" value="1"/>
</dbReference>
<dbReference type="SUPFAM" id="SSF52540">
    <property type="entry name" value="P-loop containing nucleoside triphosphate hydrolases"/>
    <property type="match status" value="1"/>
</dbReference>
<dbReference type="AlphaFoldDB" id="A9L3V8"/>
<feature type="binding site" evidence="7">
    <location>
        <begin position="250"/>
        <end position="253"/>
    </location>
    <ligand>
        <name>GTP</name>
        <dbReference type="ChEBI" id="CHEBI:37565"/>
    </ligand>
</feature>
<dbReference type="EMBL" id="CP000891">
    <property type="protein sequence ID" value="ABX51052.1"/>
    <property type="molecule type" value="Genomic_DNA"/>
</dbReference>
<keyword evidence="9" id="KW-0175">Coiled coil</keyword>
<dbReference type="SUPFAM" id="SSF54980">
    <property type="entry name" value="EF-G C-terminal domain-like"/>
    <property type="match status" value="1"/>
</dbReference>
<dbReference type="InterPro" id="IPR006073">
    <property type="entry name" value="GTP-bd"/>
</dbReference>
<comment type="subunit">
    <text evidence="6">Monomer. Associates with the 50S ribosomal subunit.</text>
</comment>
<comment type="function">
    <text evidence="6">GTPase that associates with the 50S ribosomal subunit and may have a role during protein synthesis or ribosome biogenesis.</text>
</comment>
<dbReference type="Gene3D" id="3.40.50.11060">
    <property type="entry name" value="GTPase HflX, N-terminal domain"/>
    <property type="match status" value="1"/>
</dbReference>
<evidence type="ECO:0000256" key="8">
    <source>
        <dbReference type="PIRSR" id="PIRSR006809-2"/>
    </source>
</evidence>
<dbReference type="InterPro" id="IPR042108">
    <property type="entry name" value="GTPase_HflX_N_sf"/>
</dbReference>
<evidence type="ECO:0000313" key="11">
    <source>
        <dbReference type="EMBL" id="ABX51052.1"/>
    </source>
</evidence>
<dbReference type="InterPro" id="IPR027417">
    <property type="entry name" value="P-loop_NTPase"/>
</dbReference>
<dbReference type="Pfam" id="PF16360">
    <property type="entry name" value="GTP-bdg_M"/>
    <property type="match status" value="1"/>
</dbReference>
<dbReference type="CDD" id="cd01878">
    <property type="entry name" value="HflX"/>
    <property type="match status" value="1"/>
</dbReference>
<dbReference type="Pfam" id="PF13167">
    <property type="entry name" value="GTP-bdg_N"/>
    <property type="match status" value="1"/>
</dbReference>
<dbReference type="PANTHER" id="PTHR10229:SF0">
    <property type="entry name" value="GTP-BINDING PROTEIN 6-RELATED"/>
    <property type="match status" value="1"/>
</dbReference>
<dbReference type="InterPro" id="IPR035647">
    <property type="entry name" value="EFG_III/V"/>
</dbReference>
<dbReference type="HAMAP" id="MF_00900">
    <property type="entry name" value="GTPase_HflX"/>
    <property type="match status" value="1"/>
</dbReference>
<dbReference type="GO" id="GO:0005525">
    <property type="term" value="F:GTP binding"/>
    <property type="evidence" value="ECO:0007669"/>
    <property type="project" value="UniProtKB-UniRule"/>
</dbReference>
<dbReference type="GO" id="GO:0046872">
    <property type="term" value="F:metal ion binding"/>
    <property type="evidence" value="ECO:0007669"/>
    <property type="project" value="UniProtKB-KW"/>
</dbReference>
<reference evidence="11 12" key="1">
    <citation type="submission" date="2007-11" db="EMBL/GenBank/DDBJ databases">
        <title>Complete sequence of chromosome of Shewanella baltica OS195.</title>
        <authorList>
            <consortium name="US DOE Joint Genome Institute"/>
            <person name="Copeland A."/>
            <person name="Lucas S."/>
            <person name="Lapidus A."/>
            <person name="Barry K."/>
            <person name="Glavina del Rio T."/>
            <person name="Dalin E."/>
            <person name="Tice H."/>
            <person name="Pitluck S."/>
            <person name="Chain P."/>
            <person name="Malfatti S."/>
            <person name="Shin M."/>
            <person name="Vergez L."/>
            <person name="Schmutz J."/>
            <person name="Larimer F."/>
            <person name="Land M."/>
            <person name="Hauser L."/>
            <person name="Kyrpides N."/>
            <person name="Kim E."/>
            <person name="Brettar I."/>
            <person name="Rodrigues J."/>
            <person name="Konstantinidis K."/>
            <person name="Klappenbach J."/>
            <person name="Hofle M."/>
            <person name="Tiedje J."/>
            <person name="Richardson P."/>
        </authorList>
    </citation>
    <scope>NUCLEOTIDE SEQUENCE [LARGE SCALE GENOMIC DNA]</scope>
    <source>
        <strain evidence="11 12">OS195</strain>
    </source>
</reference>
<dbReference type="NCBIfam" id="NF008280">
    <property type="entry name" value="PRK11058.1"/>
    <property type="match status" value="1"/>
</dbReference>
<keyword evidence="1 6" id="KW-0963">Cytoplasm</keyword>
<dbReference type="KEGG" id="sbn:Sbal195_3892"/>
<dbReference type="GO" id="GO:0097216">
    <property type="term" value="F:guanosine tetraphosphate binding"/>
    <property type="evidence" value="ECO:0007669"/>
    <property type="project" value="UniProtKB-ARBA"/>
</dbReference>
<keyword evidence="3 6" id="KW-0547">Nucleotide-binding</keyword>
<dbReference type="PRINTS" id="PR00326">
    <property type="entry name" value="GTP1OBG"/>
</dbReference>
<dbReference type="GO" id="GO:0043022">
    <property type="term" value="F:ribosome binding"/>
    <property type="evidence" value="ECO:0007669"/>
    <property type="project" value="TreeGrafter"/>
</dbReference>
<name>A9L3V8_SHEB9</name>
<dbReference type="PROSITE" id="PS51705">
    <property type="entry name" value="G_HFLX"/>
    <property type="match status" value="1"/>
</dbReference>
<dbReference type="InterPro" id="IPR025121">
    <property type="entry name" value="GTPase_HflX_N"/>
</dbReference>
<comment type="subcellular location">
    <subcellularLocation>
        <location evidence="6">Cytoplasm</location>
    </subcellularLocation>
    <text evidence="6">May associate with membranes.</text>
</comment>
<comment type="similarity">
    <text evidence="6">Belongs to the TRAFAC class OBG-HflX-like GTPase superfamily. HflX GTPase family.</text>
</comment>
<dbReference type="InterPro" id="IPR016496">
    <property type="entry name" value="GTPase_HflX"/>
</dbReference>
<dbReference type="PANTHER" id="PTHR10229">
    <property type="entry name" value="GTP-BINDING PROTEIN HFLX"/>
    <property type="match status" value="1"/>
</dbReference>
<dbReference type="Gene3D" id="3.40.50.300">
    <property type="entry name" value="P-loop containing nucleotide triphosphate hydrolases"/>
    <property type="match status" value="1"/>
</dbReference>
<feature type="binding site" evidence="8">
    <location>
        <position position="211"/>
    </location>
    <ligand>
        <name>Mg(2+)</name>
        <dbReference type="ChEBI" id="CHEBI:18420"/>
    </ligand>
</feature>
<dbReference type="PIRSF" id="PIRSF006809">
    <property type="entry name" value="GTP-binding_hflX_prd"/>
    <property type="match status" value="1"/>
</dbReference>
<dbReference type="RefSeq" id="WP_006080055.1">
    <property type="nucleotide sequence ID" value="NC_009997.1"/>
</dbReference>
<accession>A9L3V8</accession>
<evidence type="ECO:0000259" key="10">
    <source>
        <dbReference type="PROSITE" id="PS51705"/>
    </source>
</evidence>
<gene>
    <name evidence="6" type="primary">hflX</name>
    <name evidence="11" type="ordered locus">Sbal195_3892</name>
</gene>
<evidence type="ECO:0000256" key="2">
    <source>
        <dbReference type="ARBA" id="ARBA00022723"/>
    </source>
</evidence>
<dbReference type="InterPro" id="IPR030394">
    <property type="entry name" value="G_HFLX_dom"/>
</dbReference>
<feature type="coiled-coil region" evidence="9">
    <location>
        <begin position="164"/>
        <end position="191"/>
    </location>
</feature>
<keyword evidence="2 8" id="KW-0479">Metal-binding</keyword>
<dbReference type="HOGENOM" id="CLU_019597_2_1_6"/>
<feature type="binding site" evidence="7">
    <location>
        <begin position="342"/>
        <end position="344"/>
    </location>
    <ligand>
        <name>GTP</name>
        <dbReference type="ChEBI" id="CHEBI:37565"/>
    </ligand>
</feature>
<dbReference type="GeneID" id="11774989"/>
<evidence type="ECO:0000256" key="3">
    <source>
        <dbReference type="ARBA" id="ARBA00022741"/>
    </source>
</evidence>
<sequence length="435" mass="49056">MFDRYEAGETAVLVHIDFSDEERREDLVELQLLVESAGARSVGVITGSRRSPDRKFFVGSGKAEELAALVAATEANVVIFNHALSPAQERNLEQVCHCRVLDRTTLILDIFAQRARTHEGKLQVELAQLRHMSTRLIRGWTHLERQKGGIGLRGPGETQLETDRRLLRGRIKNINKRLERVDKQREQSRRARKRSDLSTVSLVGYTNAGKSTLFNALTSSDVYAADQLFATLDPTLRKLDLPDGAVILADTVGFIRHLPHDLVAAFKATLQETRQAELLLHIVDCADENMADNFDQVQSVLKDIEADEVMQLVVCNKIDLLEDVTPRIEYNDIGKPVRVWVSAQKRLGFDLLLKAITELIGEVIKELTLRIPATAGHYLGQFYRLDAIQQKEYDDLGNCILSVRLSDADWRRLAKQSQGELETFIYEDSIDEAVC</sequence>
<evidence type="ECO:0000256" key="5">
    <source>
        <dbReference type="ARBA" id="ARBA00023134"/>
    </source>
</evidence>
<evidence type="ECO:0000256" key="4">
    <source>
        <dbReference type="ARBA" id="ARBA00022842"/>
    </source>
</evidence>
<evidence type="ECO:0000256" key="9">
    <source>
        <dbReference type="SAM" id="Coils"/>
    </source>
</evidence>
<dbReference type="Gene3D" id="6.10.250.2860">
    <property type="match status" value="1"/>
</dbReference>
<evidence type="ECO:0000256" key="1">
    <source>
        <dbReference type="ARBA" id="ARBA00022490"/>
    </source>
</evidence>
<evidence type="ECO:0000256" key="6">
    <source>
        <dbReference type="HAMAP-Rule" id="MF_00900"/>
    </source>
</evidence>
<evidence type="ECO:0000256" key="7">
    <source>
        <dbReference type="PIRSR" id="PIRSR006809-1"/>
    </source>
</evidence>
<feature type="binding site" evidence="7">
    <location>
        <begin position="204"/>
        <end position="211"/>
    </location>
    <ligand>
        <name>GTP</name>
        <dbReference type="ChEBI" id="CHEBI:37565"/>
    </ligand>
</feature>
<organism evidence="11 12">
    <name type="scientific">Shewanella baltica (strain OS195)</name>
    <dbReference type="NCBI Taxonomy" id="399599"/>
    <lineage>
        <taxon>Bacteria</taxon>
        <taxon>Pseudomonadati</taxon>
        <taxon>Pseudomonadota</taxon>
        <taxon>Gammaproteobacteria</taxon>
        <taxon>Alteromonadales</taxon>
        <taxon>Shewanellaceae</taxon>
        <taxon>Shewanella</taxon>
    </lineage>
</organism>
<dbReference type="NCBIfam" id="TIGR03156">
    <property type="entry name" value="GTP_HflX"/>
    <property type="match status" value="1"/>
</dbReference>
<feature type="binding site" evidence="8">
    <location>
        <position position="231"/>
    </location>
    <ligand>
        <name>Mg(2+)</name>
        <dbReference type="ChEBI" id="CHEBI:18420"/>
    </ligand>
</feature>